<dbReference type="PROSITE" id="PS00196">
    <property type="entry name" value="COPPER_BLUE"/>
    <property type="match status" value="1"/>
</dbReference>
<dbReference type="RefSeq" id="WP_131893604.1">
    <property type="nucleotide sequence ID" value="NZ_SMKZ01000010.1"/>
</dbReference>
<dbReference type="InterPro" id="IPR022038">
    <property type="entry name" value="Ig-like_bact"/>
</dbReference>
<dbReference type="PANTHER" id="PTHR46343">
    <property type="entry name" value="HYR DOMAIN-CONTAINING PROTEIN"/>
    <property type="match status" value="1"/>
</dbReference>
<dbReference type="SUPFAM" id="SSF49503">
    <property type="entry name" value="Cupredoxins"/>
    <property type="match status" value="1"/>
</dbReference>
<dbReference type="GO" id="GO:0005509">
    <property type="term" value="F:calcium ion binding"/>
    <property type="evidence" value="ECO:0007669"/>
    <property type="project" value="InterPro"/>
</dbReference>
<reference evidence="5 6" key="1">
    <citation type="submission" date="2019-03" db="EMBL/GenBank/DDBJ databases">
        <title>Draft genome sequences of novel Actinobacteria.</title>
        <authorList>
            <person name="Sahin N."/>
            <person name="Ay H."/>
            <person name="Saygin H."/>
        </authorList>
    </citation>
    <scope>NUCLEOTIDE SEQUENCE [LARGE SCALE GENOMIC DNA]</scope>
    <source>
        <strain evidence="5 6">5K138</strain>
    </source>
</reference>
<protein>
    <recommendedName>
        <fullName evidence="4">Cadherin domain-containing protein</fullName>
    </recommendedName>
</protein>
<evidence type="ECO:0000256" key="2">
    <source>
        <dbReference type="ARBA" id="ARBA00023008"/>
    </source>
</evidence>
<dbReference type="NCBIfam" id="NF047446">
    <property type="entry name" value="barrel_OmpL47"/>
    <property type="match status" value="8"/>
</dbReference>
<feature type="compositionally biased region" description="Basic and acidic residues" evidence="3">
    <location>
        <begin position="1006"/>
        <end position="1030"/>
    </location>
</feature>
<dbReference type="EMBL" id="SMKZ01000010">
    <property type="protein sequence ID" value="TDE11419.1"/>
    <property type="molecule type" value="Genomic_DNA"/>
</dbReference>
<dbReference type="Gene3D" id="2.60.40.10">
    <property type="entry name" value="Immunoglobulins"/>
    <property type="match status" value="6"/>
</dbReference>
<feature type="domain" description="Cadherin" evidence="4">
    <location>
        <begin position="628"/>
        <end position="744"/>
    </location>
</feature>
<dbReference type="InParanoid" id="A0A4R5DCI7"/>
<dbReference type="AlphaFoldDB" id="A0A4R5DCI7"/>
<dbReference type="InterPro" id="IPR002126">
    <property type="entry name" value="Cadherin-like_dom"/>
</dbReference>
<comment type="caution">
    <text evidence="5">The sequence shown here is derived from an EMBL/GenBank/DDBJ whole genome shotgun (WGS) entry which is preliminary data.</text>
</comment>
<dbReference type="OrthoDB" id="5243170at2"/>
<feature type="region of interest" description="Disordered" evidence="3">
    <location>
        <begin position="452"/>
        <end position="474"/>
    </location>
</feature>
<dbReference type="GO" id="GO:0005975">
    <property type="term" value="P:carbohydrate metabolic process"/>
    <property type="evidence" value="ECO:0007669"/>
    <property type="project" value="UniProtKB-ARBA"/>
</dbReference>
<proteinExistence type="predicted"/>
<dbReference type="InterPro" id="IPR008972">
    <property type="entry name" value="Cupredoxin"/>
</dbReference>
<evidence type="ECO:0000313" key="6">
    <source>
        <dbReference type="Proteomes" id="UP000294739"/>
    </source>
</evidence>
<dbReference type="Proteomes" id="UP000294739">
    <property type="component" value="Unassembled WGS sequence"/>
</dbReference>
<dbReference type="Gene3D" id="3.30.1920.20">
    <property type="match status" value="2"/>
</dbReference>
<dbReference type="PANTHER" id="PTHR46343:SF2">
    <property type="entry name" value="SUSHI_VON WILLEBRAND FACTOR TYPE A_EGF_PENTRAXIN DOMAIN-CONTAINING 1"/>
    <property type="match status" value="1"/>
</dbReference>
<dbReference type="GO" id="GO:0007156">
    <property type="term" value="P:homophilic cell adhesion via plasma membrane adhesion molecules"/>
    <property type="evidence" value="ECO:0007669"/>
    <property type="project" value="InterPro"/>
</dbReference>
<dbReference type="InterPro" id="IPR058094">
    <property type="entry name" value="Ig-like_OmpL47-like"/>
</dbReference>
<sequence length="1030" mass="105106">MFRRLLAALTGRRLGASPGRRKPSSQTVLVSVLATALTALWLVPTATALRGEAEPAPSPAAAADQVLTWTANDSVTDYASFPTTATAGPTTIVFENSQATGNTTGMPHTLTFDTSDPNYNQDVTLDLVANPFDGNGGRHEAQVTLSPGTYRYYCAFPGHGEMTGLLVVTGGGEDTTPPEVSATVSGDQNVDGDYVGSATVTVTATDAGSGVETVEYEIRDTGFQPYTGPVTVDEPGDYSVQYRATDAAGNTSEVGSVSFTVVEAEPDDTTPPDTAASVGGEQDDEGNYVGSATVTVTATDAGSGVASIEYNLDGAGFTAYTAPVVVDSLGAHTVEYRATDNAGNVAPVGSVTFTVVEPEPDDTTPPSVDAAVAGDQDEDGNYIGSATVTVTASDAGSGVASIEYNLDGAGFVAYSAPVVVEELGAHTVEYRATDNSGNVSPAGSVTFTVVEPEPDDTTAPEVSASVGGEQDEDGNYITSATVTITATDAQSGVESIAYALDDGSFVPYTEPVVVDELGAHTVQYRATDNAGNTSEVGSVTFTVVEPEPDDTTPPSVDAAVAGDQDEDGNYITSATVTVTASDAGSGVASIEYNLDGAGFTAYTAPVVVDSLGAHTVEYRATDNSGNVSPTGSVTFTVVEPEPDDTTAPAVTVSVAGDQDEDGNYITSATVTITASDAGSGVASIAYALDDGSFVPYTEPVVVSELGEHTLQYRATDNAGNASEVATVAFSVVEPEPDDTTAPTVDAAVAGDQDEDGNYITSATVTVTASDAGSGVASIEYNLDGAGFTAYTAPVVVDSLGAHTVEYRATDNSGNVSPAGSVTFTVVEPEPDDTTPPEVSASVGGEQDENGDYVDSATVTVTASDTGSGVASVTYAVDDGAFAPYTEPVVVSDLGEHTVQYRATDNAGNTSEVGSVRFTIVERDGDACPDSDTRATVVVGGIDSTVPNVDTGDGCTINDLIDDDGAWPSHGAFVRHVTEVANQLVTDGVITTRDRGMITRAAAASDVGREPAPEPSDEHSVEEALARHHHH</sequence>
<feature type="region of interest" description="Disordered" evidence="3">
    <location>
        <begin position="265"/>
        <end position="286"/>
    </location>
</feature>
<dbReference type="InterPro" id="IPR043555">
    <property type="entry name" value="SRPX-like"/>
</dbReference>
<dbReference type="GO" id="GO:0016020">
    <property type="term" value="C:membrane"/>
    <property type="evidence" value="ECO:0007669"/>
    <property type="project" value="InterPro"/>
</dbReference>
<organism evidence="5 6">
    <name type="scientific">Jiangella asiatica</name>
    <dbReference type="NCBI Taxonomy" id="2530372"/>
    <lineage>
        <taxon>Bacteria</taxon>
        <taxon>Bacillati</taxon>
        <taxon>Actinomycetota</taxon>
        <taxon>Actinomycetes</taxon>
        <taxon>Jiangellales</taxon>
        <taxon>Jiangellaceae</taxon>
        <taxon>Jiangella</taxon>
    </lineage>
</organism>
<dbReference type="Gene3D" id="2.60.40.420">
    <property type="entry name" value="Cupredoxins - blue copper proteins"/>
    <property type="match status" value="1"/>
</dbReference>
<feature type="region of interest" description="Disordered" evidence="3">
    <location>
        <begin position="1001"/>
        <end position="1030"/>
    </location>
</feature>
<accession>A0A4R5DCI7</accession>
<dbReference type="InterPro" id="IPR013783">
    <property type="entry name" value="Ig-like_fold"/>
</dbReference>
<evidence type="ECO:0000313" key="5">
    <source>
        <dbReference type="EMBL" id="TDE11419.1"/>
    </source>
</evidence>
<keyword evidence="1" id="KW-0479">Metal-binding</keyword>
<dbReference type="InterPro" id="IPR028871">
    <property type="entry name" value="BlueCu_1_BS"/>
</dbReference>
<evidence type="ECO:0000256" key="1">
    <source>
        <dbReference type="ARBA" id="ARBA00022723"/>
    </source>
</evidence>
<keyword evidence="2" id="KW-0186">Copper</keyword>
<dbReference type="PROSITE" id="PS50268">
    <property type="entry name" value="CADHERIN_2"/>
    <property type="match status" value="1"/>
</dbReference>
<evidence type="ECO:0000256" key="3">
    <source>
        <dbReference type="SAM" id="MobiDB-lite"/>
    </source>
</evidence>
<evidence type="ECO:0000259" key="4">
    <source>
        <dbReference type="PROSITE" id="PS50268"/>
    </source>
</evidence>
<gene>
    <name evidence="5" type="ORF">E1269_09100</name>
</gene>
<dbReference type="Pfam" id="PF12245">
    <property type="entry name" value="Big_3_2"/>
    <property type="match status" value="2"/>
</dbReference>
<feature type="region of interest" description="Disordered" evidence="3">
    <location>
        <begin position="828"/>
        <end position="851"/>
    </location>
</feature>
<name>A0A4R5DCI7_9ACTN</name>
<keyword evidence="6" id="KW-1185">Reference proteome</keyword>